<sequence>MPIMAFLADSTGQVVWLSRAWYRYTGQDERYNPSFEEWMSMFHPDDLAHAFGVYLGAMKSGDAFSFEYRVKGKDDKLRWHMCQGRPHYDETGAISNWMCNTVNIDDLVNVRLHRSTPLNIVRSLSLRRSPLTLSSSTSSVPVPQTFFEGRFPPFNFRCDPPKLVGERFHELCADEDLREGVRKVLDEEEEVVHVQTATDDGKGGKRHTRYRLVPLQGDPSIPASHPDANAVSGCIAVGVDVSERVRTEEALEVSRVEASELAASELAAREASRLKTEFLTTISHEIRTPIAGILGICELLLAESARLASDQRALVEKAVRSGEILLDLVGAVLDVRKVETGELKLEQAPLTLADVLADARLFSVIAQKKGLAFEEDVRVSYEGELLGDRLRLRQILANALGNSIKFTRSGRVTLGVQQIAEDDSRTVVRFEITDTGVGIDEAVLPTLFRPFKQASVGTAREYGGSGLGLTIAKNLVEMMDGSIELTSKLGQGSRMTITIPFRKAPSSRSSDDDAEKRNESTTTASPADDLLDTEMHAGANGCVSPARLTDEVVDEIRARRRPEDVHILLAEDNELISEIVTRTLRKARFVVDAVDNGQKAVEQVHNHPYSVVLMDGQMPGVDGYEATKMIRRSSDPRIRNLRIVALTASAIAGDRERCLDAGMSTYLAKPVRAKEVRCRLPQAAFGPSHMRRPTDTGSLRAQLVATIWQQVELADRVQNTA</sequence>
<dbReference type="SUPFAM" id="SSF55785">
    <property type="entry name" value="PYP-like sensor domain (PAS domain)"/>
    <property type="match status" value="1"/>
</dbReference>
<dbReference type="InterPro" id="IPR003594">
    <property type="entry name" value="HATPase_dom"/>
</dbReference>
<dbReference type="InterPro" id="IPR003661">
    <property type="entry name" value="HisK_dim/P_dom"/>
</dbReference>
<dbReference type="Pfam" id="PF00512">
    <property type="entry name" value="HisKA"/>
    <property type="match status" value="1"/>
</dbReference>
<evidence type="ECO:0000256" key="3">
    <source>
        <dbReference type="ARBA" id="ARBA00022553"/>
    </source>
</evidence>
<dbReference type="SMART" id="SM00448">
    <property type="entry name" value="REC"/>
    <property type="match status" value="1"/>
</dbReference>
<dbReference type="InterPro" id="IPR001789">
    <property type="entry name" value="Sig_transdc_resp-reg_receiver"/>
</dbReference>
<organism evidence="10 11">
    <name type="scientific">Rhodotorula diobovata</name>
    <dbReference type="NCBI Taxonomy" id="5288"/>
    <lineage>
        <taxon>Eukaryota</taxon>
        <taxon>Fungi</taxon>
        <taxon>Dikarya</taxon>
        <taxon>Basidiomycota</taxon>
        <taxon>Pucciniomycotina</taxon>
        <taxon>Microbotryomycetes</taxon>
        <taxon>Sporidiobolales</taxon>
        <taxon>Sporidiobolaceae</taxon>
        <taxon>Rhodotorula</taxon>
    </lineage>
</organism>
<evidence type="ECO:0000259" key="8">
    <source>
        <dbReference type="PROSITE" id="PS50109"/>
    </source>
</evidence>
<gene>
    <name evidence="10" type="ORF">DMC30DRAFT_352128</name>
</gene>
<feature type="region of interest" description="Disordered" evidence="7">
    <location>
        <begin position="498"/>
        <end position="530"/>
    </location>
</feature>
<evidence type="ECO:0000256" key="4">
    <source>
        <dbReference type="ARBA" id="ARBA00022679"/>
    </source>
</evidence>
<feature type="domain" description="Histidine kinase" evidence="8">
    <location>
        <begin position="281"/>
        <end position="503"/>
    </location>
</feature>
<dbReference type="InterPro" id="IPR036097">
    <property type="entry name" value="HisK_dim/P_sf"/>
</dbReference>
<proteinExistence type="predicted"/>
<dbReference type="STRING" id="5288.A0A5C5FV42"/>
<dbReference type="PANTHER" id="PTHR43047">
    <property type="entry name" value="TWO-COMPONENT HISTIDINE PROTEIN KINASE"/>
    <property type="match status" value="1"/>
</dbReference>
<comment type="caution">
    <text evidence="10">The sequence shown here is derived from an EMBL/GenBank/DDBJ whole genome shotgun (WGS) entry which is preliminary data.</text>
</comment>
<feature type="domain" description="Response regulatory" evidence="9">
    <location>
        <begin position="566"/>
        <end position="684"/>
    </location>
</feature>
<dbReference type="InterPro" id="IPR036890">
    <property type="entry name" value="HATPase_C_sf"/>
</dbReference>
<evidence type="ECO:0000313" key="10">
    <source>
        <dbReference type="EMBL" id="TNY20565.1"/>
    </source>
</evidence>
<dbReference type="Gene3D" id="1.10.287.130">
    <property type="match status" value="1"/>
</dbReference>
<dbReference type="PANTHER" id="PTHR43047:SF64">
    <property type="entry name" value="HISTIDINE KINASE CONTAINING CHEY-HOMOLOGOUS RECEIVER DOMAIN AND PAS DOMAIN-RELATED"/>
    <property type="match status" value="1"/>
</dbReference>
<dbReference type="InterPro" id="IPR004358">
    <property type="entry name" value="Sig_transdc_His_kin-like_C"/>
</dbReference>
<dbReference type="GO" id="GO:0000155">
    <property type="term" value="F:phosphorelay sensor kinase activity"/>
    <property type="evidence" value="ECO:0007669"/>
    <property type="project" value="InterPro"/>
</dbReference>
<dbReference type="CDD" id="cd16922">
    <property type="entry name" value="HATPase_EvgS-ArcB-TorS-like"/>
    <property type="match status" value="1"/>
</dbReference>
<dbReference type="Pfam" id="PF08447">
    <property type="entry name" value="PAS_3"/>
    <property type="match status" value="1"/>
</dbReference>
<dbReference type="CDD" id="cd00082">
    <property type="entry name" value="HisKA"/>
    <property type="match status" value="1"/>
</dbReference>
<dbReference type="SMART" id="SM00387">
    <property type="entry name" value="HATPase_c"/>
    <property type="match status" value="1"/>
</dbReference>
<accession>A0A5C5FV42</accession>
<dbReference type="PRINTS" id="PR00344">
    <property type="entry name" value="BCTRLSENSOR"/>
</dbReference>
<evidence type="ECO:0000256" key="5">
    <source>
        <dbReference type="ARBA" id="ARBA00022777"/>
    </source>
</evidence>
<feature type="compositionally biased region" description="Basic and acidic residues" evidence="7">
    <location>
        <begin position="509"/>
        <end position="519"/>
    </location>
</feature>
<protein>
    <recommendedName>
        <fullName evidence="2">histidine kinase</fullName>
        <ecNumber evidence="2">2.7.13.3</ecNumber>
    </recommendedName>
</protein>
<dbReference type="InterPro" id="IPR005467">
    <property type="entry name" value="His_kinase_dom"/>
</dbReference>
<dbReference type="Pfam" id="PF00072">
    <property type="entry name" value="Response_reg"/>
    <property type="match status" value="1"/>
</dbReference>
<comment type="catalytic activity">
    <reaction evidence="1">
        <text>ATP + protein L-histidine = ADP + protein N-phospho-L-histidine.</text>
        <dbReference type="EC" id="2.7.13.3"/>
    </reaction>
</comment>
<feature type="modified residue" description="4-aspartylphosphate" evidence="6">
    <location>
        <position position="615"/>
    </location>
</feature>
<dbReference type="InterPro" id="IPR011006">
    <property type="entry name" value="CheY-like_superfamily"/>
</dbReference>
<dbReference type="SMART" id="SM00388">
    <property type="entry name" value="HisKA"/>
    <property type="match status" value="1"/>
</dbReference>
<name>A0A5C5FV42_9BASI</name>
<dbReference type="AlphaFoldDB" id="A0A5C5FV42"/>
<dbReference type="Pfam" id="PF02518">
    <property type="entry name" value="HATPase_c"/>
    <property type="match status" value="1"/>
</dbReference>
<dbReference type="Proteomes" id="UP000311382">
    <property type="component" value="Unassembled WGS sequence"/>
</dbReference>
<evidence type="ECO:0000256" key="7">
    <source>
        <dbReference type="SAM" id="MobiDB-lite"/>
    </source>
</evidence>
<keyword evidence="4" id="KW-0808">Transferase</keyword>
<dbReference type="SUPFAM" id="SSF55874">
    <property type="entry name" value="ATPase domain of HSP90 chaperone/DNA topoisomerase II/histidine kinase"/>
    <property type="match status" value="1"/>
</dbReference>
<dbReference type="InterPro" id="IPR035965">
    <property type="entry name" value="PAS-like_dom_sf"/>
</dbReference>
<dbReference type="OrthoDB" id="10266508at2759"/>
<evidence type="ECO:0000256" key="1">
    <source>
        <dbReference type="ARBA" id="ARBA00000085"/>
    </source>
</evidence>
<dbReference type="Gene3D" id="3.30.565.10">
    <property type="entry name" value="Histidine kinase-like ATPase, C-terminal domain"/>
    <property type="match status" value="1"/>
</dbReference>
<dbReference type="Gene3D" id="3.40.50.2300">
    <property type="match status" value="1"/>
</dbReference>
<evidence type="ECO:0000256" key="6">
    <source>
        <dbReference type="PROSITE-ProRule" id="PRU00169"/>
    </source>
</evidence>
<keyword evidence="3 6" id="KW-0597">Phosphoprotein</keyword>
<dbReference type="PROSITE" id="PS50109">
    <property type="entry name" value="HIS_KIN"/>
    <property type="match status" value="1"/>
</dbReference>
<evidence type="ECO:0000259" key="9">
    <source>
        <dbReference type="PROSITE" id="PS50110"/>
    </source>
</evidence>
<dbReference type="SUPFAM" id="SSF52172">
    <property type="entry name" value="CheY-like"/>
    <property type="match status" value="1"/>
</dbReference>
<evidence type="ECO:0000256" key="2">
    <source>
        <dbReference type="ARBA" id="ARBA00012438"/>
    </source>
</evidence>
<dbReference type="EMBL" id="SOZI01000063">
    <property type="protein sequence ID" value="TNY20565.1"/>
    <property type="molecule type" value="Genomic_DNA"/>
</dbReference>
<reference evidence="10 11" key="1">
    <citation type="submission" date="2019-03" db="EMBL/GenBank/DDBJ databases">
        <title>Rhodosporidium diobovatum UCD-FST 08-225 genome sequencing, assembly, and annotation.</title>
        <authorList>
            <person name="Fakankun I.U."/>
            <person name="Fristensky B."/>
            <person name="Levin D.B."/>
        </authorList>
    </citation>
    <scope>NUCLEOTIDE SEQUENCE [LARGE SCALE GENOMIC DNA]</scope>
    <source>
        <strain evidence="10 11">UCD-FST 08-225</strain>
    </source>
</reference>
<dbReference type="FunFam" id="3.30.565.10:FF:000010">
    <property type="entry name" value="Sensor histidine kinase RcsC"/>
    <property type="match status" value="1"/>
</dbReference>
<dbReference type="EC" id="2.7.13.3" evidence="2"/>
<dbReference type="CDD" id="cd17546">
    <property type="entry name" value="REC_hyHK_CKI1_RcsC-like"/>
    <property type="match status" value="1"/>
</dbReference>
<dbReference type="SUPFAM" id="SSF47384">
    <property type="entry name" value="Homodimeric domain of signal transducing histidine kinase"/>
    <property type="match status" value="1"/>
</dbReference>
<dbReference type="InterPro" id="IPR013655">
    <property type="entry name" value="PAS_fold_3"/>
</dbReference>
<dbReference type="Gene3D" id="3.30.450.20">
    <property type="entry name" value="PAS domain"/>
    <property type="match status" value="2"/>
</dbReference>
<dbReference type="PROSITE" id="PS50110">
    <property type="entry name" value="RESPONSE_REGULATORY"/>
    <property type="match status" value="1"/>
</dbReference>
<keyword evidence="11" id="KW-1185">Reference proteome</keyword>
<keyword evidence="5" id="KW-0418">Kinase</keyword>
<evidence type="ECO:0000313" key="11">
    <source>
        <dbReference type="Proteomes" id="UP000311382"/>
    </source>
</evidence>